<dbReference type="GO" id="GO:0033744">
    <property type="term" value="F:L-methionine:thioredoxin-disulfide S-oxidoreductase activity"/>
    <property type="evidence" value="ECO:0007669"/>
    <property type="project" value="RHEA"/>
</dbReference>
<evidence type="ECO:0000256" key="2">
    <source>
        <dbReference type="ARBA" id="ARBA00047806"/>
    </source>
</evidence>
<accession>A0A2H0VB32</accession>
<dbReference type="InterPro" id="IPR036509">
    <property type="entry name" value="Met_Sox_Rdtase_MsrA_sf"/>
</dbReference>
<evidence type="ECO:0000256" key="3">
    <source>
        <dbReference type="ARBA" id="ARBA00048782"/>
    </source>
</evidence>
<sequence>MANKNLATFGGGCFWCTEAIFQKIKGVTKVTSGYSGGNKENPSYDEVSSGATGHAEAVQIEFDPQVISYEKLVEIFFKLHDPTTKDRQGNDAGSQYRSVIFYYNDEQKQTAERVKQKLEEKQVYQDKIVTEILPFKKFYTAEEYHQNFYERNRGYPYCQAVIDPKIQKLIEEFEKELK</sequence>
<gene>
    <name evidence="4 6" type="primary">msrA</name>
    <name evidence="6" type="ORF">COT92_01850</name>
</gene>
<dbReference type="HAMAP" id="MF_01401">
    <property type="entry name" value="MsrA"/>
    <property type="match status" value="1"/>
</dbReference>
<comment type="similarity">
    <text evidence="4">Belongs to the MsrA Met sulfoxide reductase family.</text>
</comment>
<comment type="caution">
    <text evidence="6">The sequence shown here is derived from an EMBL/GenBank/DDBJ whole genome shotgun (WGS) entry which is preliminary data.</text>
</comment>
<dbReference type="SUPFAM" id="SSF55068">
    <property type="entry name" value="Peptide methionine sulfoxide reductase"/>
    <property type="match status" value="1"/>
</dbReference>
<dbReference type="Pfam" id="PF01625">
    <property type="entry name" value="PMSR"/>
    <property type="match status" value="1"/>
</dbReference>
<dbReference type="PANTHER" id="PTHR43774">
    <property type="entry name" value="PEPTIDE METHIONINE SULFOXIDE REDUCTASE"/>
    <property type="match status" value="1"/>
</dbReference>
<dbReference type="NCBIfam" id="TIGR00401">
    <property type="entry name" value="msrA"/>
    <property type="match status" value="1"/>
</dbReference>
<feature type="domain" description="Peptide methionine sulphoxide reductase MsrA" evidence="5">
    <location>
        <begin position="7"/>
        <end position="159"/>
    </location>
</feature>
<evidence type="ECO:0000313" key="6">
    <source>
        <dbReference type="EMBL" id="PIR96296.1"/>
    </source>
</evidence>
<evidence type="ECO:0000259" key="5">
    <source>
        <dbReference type="Pfam" id="PF01625"/>
    </source>
</evidence>
<evidence type="ECO:0000313" key="7">
    <source>
        <dbReference type="Proteomes" id="UP000230922"/>
    </source>
</evidence>
<dbReference type="PANTHER" id="PTHR43774:SF1">
    <property type="entry name" value="PEPTIDE METHIONINE SULFOXIDE REDUCTASE MSRA 2"/>
    <property type="match status" value="1"/>
</dbReference>
<comment type="function">
    <text evidence="4">Has an important function as a repair enzyme for proteins that have been inactivated by oxidation. Catalyzes the reversible oxidation-reduction of methionine sulfoxide in proteins to methionine.</text>
</comment>
<dbReference type="AlphaFoldDB" id="A0A2H0VB32"/>
<proteinExistence type="inferred from homology"/>
<feature type="active site" evidence="4">
    <location>
        <position position="13"/>
    </location>
</feature>
<dbReference type="GO" id="GO:0008113">
    <property type="term" value="F:peptide-methionine (S)-S-oxide reductase activity"/>
    <property type="evidence" value="ECO:0007669"/>
    <property type="project" value="UniProtKB-UniRule"/>
</dbReference>
<dbReference type="EC" id="1.8.4.11" evidence="4"/>
<keyword evidence="1 4" id="KW-0560">Oxidoreductase</keyword>
<evidence type="ECO:0000256" key="1">
    <source>
        <dbReference type="ARBA" id="ARBA00023002"/>
    </source>
</evidence>
<protein>
    <recommendedName>
        <fullName evidence="4">Peptide methionine sulfoxide reductase MsrA</fullName>
        <shortName evidence="4">Protein-methionine-S-oxide reductase</shortName>
        <ecNumber evidence="4">1.8.4.11</ecNumber>
    </recommendedName>
    <alternativeName>
        <fullName evidence="4">Peptide-methionine (S)-S-oxide reductase</fullName>
        <shortName evidence="4">Peptide Met(O) reductase</shortName>
    </alternativeName>
</protein>
<comment type="catalytic activity">
    <reaction evidence="2 4">
        <text>L-methionyl-[protein] + [thioredoxin]-disulfide + H2O = L-methionyl-(S)-S-oxide-[protein] + [thioredoxin]-dithiol</text>
        <dbReference type="Rhea" id="RHEA:14217"/>
        <dbReference type="Rhea" id="RHEA-COMP:10698"/>
        <dbReference type="Rhea" id="RHEA-COMP:10700"/>
        <dbReference type="Rhea" id="RHEA-COMP:12313"/>
        <dbReference type="Rhea" id="RHEA-COMP:12315"/>
        <dbReference type="ChEBI" id="CHEBI:15377"/>
        <dbReference type="ChEBI" id="CHEBI:16044"/>
        <dbReference type="ChEBI" id="CHEBI:29950"/>
        <dbReference type="ChEBI" id="CHEBI:44120"/>
        <dbReference type="ChEBI" id="CHEBI:50058"/>
        <dbReference type="EC" id="1.8.4.11"/>
    </reaction>
</comment>
<dbReference type="EMBL" id="PFAK01000030">
    <property type="protein sequence ID" value="PIR96296.1"/>
    <property type="molecule type" value="Genomic_DNA"/>
</dbReference>
<comment type="catalytic activity">
    <reaction evidence="3 4">
        <text>[thioredoxin]-disulfide + L-methionine + H2O = L-methionine (S)-S-oxide + [thioredoxin]-dithiol</text>
        <dbReference type="Rhea" id="RHEA:19993"/>
        <dbReference type="Rhea" id="RHEA-COMP:10698"/>
        <dbReference type="Rhea" id="RHEA-COMP:10700"/>
        <dbReference type="ChEBI" id="CHEBI:15377"/>
        <dbReference type="ChEBI" id="CHEBI:29950"/>
        <dbReference type="ChEBI" id="CHEBI:50058"/>
        <dbReference type="ChEBI" id="CHEBI:57844"/>
        <dbReference type="ChEBI" id="CHEBI:58772"/>
        <dbReference type="EC" id="1.8.4.11"/>
    </reaction>
</comment>
<evidence type="ECO:0000256" key="4">
    <source>
        <dbReference type="HAMAP-Rule" id="MF_01401"/>
    </source>
</evidence>
<reference evidence="7" key="1">
    <citation type="submission" date="2017-09" db="EMBL/GenBank/DDBJ databases">
        <title>Depth-based differentiation of microbial function through sediment-hosted aquifers and enrichment of novel symbionts in the deep terrestrial subsurface.</title>
        <authorList>
            <person name="Probst A.J."/>
            <person name="Ladd B."/>
            <person name="Jarett J.K."/>
            <person name="Geller-Mcgrath D.E."/>
            <person name="Sieber C.M.K."/>
            <person name="Emerson J.B."/>
            <person name="Anantharaman K."/>
            <person name="Thomas B.C."/>
            <person name="Malmstrom R."/>
            <person name="Stieglmeier M."/>
            <person name="Klingl A."/>
            <person name="Woyke T."/>
            <person name="Ryan C.M."/>
            <person name="Banfield J.F."/>
        </authorList>
    </citation>
    <scope>NUCLEOTIDE SEQUENCE [LARGE SCALE GENOMIC DNA]</scope>
</reference>
<name>A0A2H0VB32_9BACT</name>
<dbReference type="Proteomes" id="UP000230922">
    <property type="component" value="Unassembled WGS sequence"/>
</dbReference>
<dbReference type="Gene3D" id="3.30.1060.10">
    <property type="entry name" value="Peptide methionine sulphoxide reductase MsrA"/>
    <property type="match status" value="1"/>
</dbReference>
<organism evidence="6 7">
    <name type="scientific">Candidatus Doudnabacteria bacterium CG10_big_fil_rev_8_21_14_0_10_42_18</name>
    <dbReference type="NCBI Taxonomy" id="1974552"/>
    <lineage>
        <taxon>Bacteria</taxon>
        <taxon>Candidatus Doudnaibacteriota</taxon>
    </lineage>
</organism>
<dbReference type="InterPro" id="IPR002569">
    <property type="entry name" value="Met_Sox_Rdtase_MsrA_dom"/>
</dbReference>